<dbReference type="Proteomes" id="UP000677803">
    <property type="component" value="Unassembled WGS sequence"/>
</dbReference>
<feature type="region of interest" description="Disordered" evidence="1">
    <location>
        <begin position="1"/>
        <end position="35"/>
    </location>
</feature>
<gene>
    <name evidence="2" type="ORF">MMEN_LOCUS12933</name>
</gene>
<evidence type="ECO:0000313" key="3">
    <source>
        <dbReference type="Proteomes" id="UP000677803"/>
    </source>
</evidence>
<comment type="caution">
    <text evidence="2">The sequence shown here is derived from an EMBL/GenBank/DDBJ whole genome shotgun (WGS) entry which is preliminary data.</text>
</comment>
<evidence type="ECO:0000256" key="1">
    <source>
        <dbReference type="SAM" id="MobiDB-lite"/>
    </source>
</evidence>
<accession>A0A8S4B4Z9</accession>
<dbReference type="AlphaFoldDB" id="A0A8S4B4Z9"/>
<reference evidence="2" key="1">
    <citation type="submission" date="2021-05" db="EMBL/GenBank/DDBJ databases">
        <authorList>
            <person name="Tigano A."/>
        </authorList>
    </citation>
    <scope>NUCLEOTIDE SEQUENCE</scope>
</reference>
<protein>
    <submittedName>
        <fullName evidence="2">(Atlantic silverside) hypothetical protein</fullName>
    </submittedName>
</protein>
<sequence>MTGKLTISPEHDSLPSVQRRSRHAEDACGGLHGRKRSSKDFYPPLMAFIRDRLHIRMKSMETSAQMIEEENILDNYKELEKNEFALMVWELMNGTKERDIPQTHTAKLTAAHIYEHNNLLISTVRLVLVYEATVTQSSFL</sequence>
<dbReference type="EMBL" id="CAJRST010014446">
    <property type="protein sequence ID" value="CAG5929305.1"/>
    <property type="molecule type" value="Genomic_DNA"/>
</dbReference>
<proteinExistence type="predicted"/>
<keyword evidence="3" id="KW-1185">Reference proteome</keyword>
<organism evidence="2 3">
    <name type="scientific">Menidia menidia</name>
    <name type="common">Atlantic silverside</name>
    <dbReference type="NCBI Taxonomy" id="238744"/>
    <lineage>
        <taxon>Eukaryota</taxon>
        <taxon>Metazoa</taxon>
        <taxon>Chordata</taxon>
        <taxon>Craniata</taxon>
        <taxon>Vertebrata</taxon>
        <taxon>Euteleostomi</taxon>
        <taxon>Actinopterygii</taxon>
        <taxon>Neopterygii</taxon>
        <taxon>Teleostei</taxon>
        <taxon>Neoteleostei</taxon>
        <taxon>Acanthomorphata</taxon>
        <taxon>Ovalentaria</taxon>
        <taxon>Atherinomorphae</taxon>
        <taxon>Atheriniformes</taxon>
        <taxon>Atherinopsidae</taxon>
        <taxon>Menidiinae</taxon>
        <taxon>Menidia</taxon>
    </lineage>
</organism>
<name>A0A8S4B4Z9_9TELE</name>
<evidence type="ECO:0000313" key="2">
    <source>
        <dbReference type="EMBL" id="CAG5929305.1"/>
    </source>
</evidence>